<keyword evidence="9" id="KW-1185">Reference proteome</keyword>
<keyword evidence="4 5" id="KW-0472">Membrane</keyword>
<dbReference type="PRINTS" id="PR01490">
    <property type="entry name" value="RTXTOXIND"/>
</dbReference>
<evidence type="ECO:0000256" key="3">
    <source>
        <dbReference type="ARBA" id="ARBA00022989"/>
    </source>
</evidence>
<keyword evidence="2 5" id="KW-0812">Transmembrane</keyword>
<evidence type="ECO:0000256" key="2">
    <source>
        <dbReference type="ARBA" id="ARBA00022692"/>
    </source>
</evidence>
<dbReference type="AlphaFoldDB" id="A0A7K1U4S1"/>
<dbReference type="PANTHER" id="PTHR30386:SF26">
    <property type="entry name" value="TRANSPORT PROTEIN COMB"/>
    <property type="match status" value="1"/>
</dbReference>
<evidence type="ECO:0000259" key="6">
    <source>
        <dbReference type="Pfam" id="PF25917"/>
    </source>
</evidence>
<evidence type="ECO:0000313" key="9">
    <source>
        <dbReference type="Proteomes" id="UP000461730"/>
    </source>
</evidence>
<sequence>METKPKRKPIRLIILALIILGAGGYAFNSYLRSKQIETTDNAQLDGDLLPVRAGIAGYVESIRFKDNQQVKQGDTLIVFDTHELSARVQQAEAALAKAKADILVSGSKAAAGMNNAQAALLASQSDQQLVIAAKASLDKAVQDLKRTESLLKIKAATQEQYETALNKVELAKADHERAMRMQQSSLSSSEGLKTEARAQQGQISVAQAEVQQREAELAEAKEHLSHSYIIAPYTGIVTKRTIQVGQYISTGQSLCAIIDNHHLWVTANFKETQLKQIHVGQEAEITIDAYPGIKLKGKIESFGGATGAKFALIPPDNATGNFIKIAQRFPLRISVDEIPAKEKLYPGLSAFVTVKIN</sequence>
<dbReference type="SUPFAM" id="SSF111369">
    <property type="entry name" value="HlyD-like secretion proteins"/>
    <property type="match status" value="2"/>
</dbReference>
<evidence type="ECO:0000313" key="8">
    <source>
        <dbReference type="EMBL" id="MVT09357.1"/>
    </source>
</evidence>
<dbReference type="Gene3D" id="1.10.287.470">
    <property type="entry name" value="Helix hairpin bin"/>
    <property type="match status" value="1"/>
</dbReference>
<proteinExistence type="predicted"/>
<gene>
    <name evidence="8" type="ORF">GO493_13890</name>
</gene>
<evidence type="ECO:0000256" key="1">
    <source>
        <dbReference type="ARBA" id="ARBA00004167"/>
    </source>
</evidence>
<name>A0A7K1U4S1_9BACT</name>
<comment type="subcellular location">
    <subcellularLocation>
        <location evidence="1">Membrane</location>
        <topology evidence="1">Single-pass membrane protein</topology>
    </subcellularLocation>
</comment>
<reference evidence="8 9" key="1">
    <citation type="submission" date="2019-12" db="EMBL/GenBank/DDBJ databases">
        <title>Chitinophaga sp. strain ysch24 (GDMCC 1.1355), whole genome shotgun sequence.</title>
        <authorList>
            <person name="Zhang X."/>
        </authorList>
    </citation>
    <scope>NUCLEOTIDE SEQUENCE [LARGE SCALE GENOMIC DNA]</scope>
    <source>
        <strain evidence="9">ysch24</strain>
    </source>
</reference>
<dbReference type="Pfam" id="PF25963">
    <property type="entry name" value="Beta-barrel_AAEA"/>
    <property type="match status" value="1"/>
</dbReference>
<comment type="caution">
    <text evidence="8">The sequence shown here is derived from an EMBL/GenBank/DDBJ whole genome shotgun (WGS) entry which is preliminary data.</text>
</comment>
<feature type="domain" description="Multidrug resistance protein MdtA-like barrel-sandwich hybrid" evidence="6">
    <location>
        <begin position="51"/>
        <end position="258"/>
    </location>
</feature>
<dbReference type="Proteomes" id="UP000461730">
    <property type="component" value="Unassembled WGS sequence"/>
</dbReference>
<dbReference type="InterPro" id="IPR058625">
    <property type="entry name" value="MdtA-like_BSH"/>
</dbReference>
<dbReference type="EMBL" id="WRXN01000005">
    <property type="protein sequence ID" value="MVT09357.1"/>
    <property type="molecule type" value="Genomic_DNA"/>
</dbReference>
<dbReference type="RefSeq" id="WP_157306792.1">
    <property type="nucleotide sequence ID" value="NZ_WRXN01000005.1"/>
</dbReference>
<dbReference type="InterPro" id="IPR050739">
    <property type="entry name" value="MFP"/>
</dbReference>
<organism evidence="8 9">
    <name type="scientific">Chitinophaga tropicalis</name>
    <dbReference type="NCBI Taxonomy" id="2683588"/>
    <lineage>
        <taxon>Bacteria</taxon>
        <taxon>Pseudomonadati</taxon>
        <taxon>Bacteroidota</taxon>
        <taxon>Chitinophagia</taxon>
        <taxon>Chitinophagales</taxon>
        <taxon>Chitinophagaceae</taxon>
        <taxon>Chitinophaga</taxon>
    </lineage>
</organism>
<dbReference type="GO" id="GO:0055085">
    <property type="term" value="P:transmembrane transport"/>
    <property type="evidence" value="ECO:0007669"/>
    <property type="project" value="InterPro"/>
</dbReference>
<dbReference type="GO" id="GO:0016020">
    <property type="term" value="C:membrane"/>
    <property type="evidence" value="ECO:0007669"/>
    <property type="project" value="UniProtKB-SubCell"/>
</dbReference>
<dbReference type="Gene3D" id="2.40.30.170">
    <property type="match status" value="1"/>
</dbReference>
<feature type="transmembrane region" description="Helical" evidence="5">
    <location>
        <begin position="12"/>
        <end position="31"/>
    </location>
</feature>
<dbReference type="InterPro" id="IPR058634">
    <property type="entry name" value="AaeA-lik-b-barrel"/>
</dbReference>
<dbReference type="Gene3D" id="2.40.50.100">
    <property type="match status" value="1"/>
</dbReference>
<protein>
    <submittedName>
        <fullName evidence="8">HlyD family efflux transporter periplasmic adaptor subunit</fullName>
    </submittedName>
</protein>
<dbReference type="PANTHER" id="PTHR30386">
    <property type="entry name" value="MEMBRANE FUSION SUBUNIT OF EMRAB-TOLC MULTIDRUG EFFLUX PUMP"/>
    <property type="match status" value="1"/>
</dbReference>
<accession>A0A7K1U4S1</accession>
<keyword evidence="3 5" id="KW-1133">Transmembrane helix</keyword>
<evidence type="ECO:0000256" key="4">
    <source>
        <dbReference type="ARBA" id="ARBA00023136"/>
    </source>
</evidence>
<feature type="domain" description="p-hydroxybenzoic acid efflux pump subunit AaeA-like beta-barrel" evidence="7">
    <location>
        <begin position="263"/>
        <end position="354"/>
    </location>
</feature>
<evidence type="ECO:0000256" key="5">
    <source>
        <dbReference type="SAM" id="Phobius"/>
    </source>
</evidence>
<evidence type="ECO:0000259" key="7">
    <source>
        <dbReference type="Pfam" id="PF25963"/>
    </source>
</evidence>
<dbReference type="Pfam" id="PF25917">
    <property type="entry name" value="BSH_RND"/>
    <property type="match status" value="1"/>
</dbReference>